<accession>A0ABS1M006</accession>
<dbReference type="PROSITE" id="PS01081">
    <property type="entry name" value="HTH_TETR_1"/>
    <property type="match status" value="1"/>
</dbReference>
<dbReference type="InterPro" id="IPR023772">
    <property type="entry name" value="DNA-bd_HTH_TetR-type_CS"/>
</dbReference>
<keyword evidence="3" id="KW-0804">Transcription</keyword>
<evidence type="ECO:0000259" key="6">
    <source>
        <dbReference type="PROSITE" id="PS50977"/>
    </source>
</evidence>
<keyword evidence="8" id="KW-1185">Reference proteome</keyword>
<organism evidence="7 8">
    <name type="scientific">Nocardia acididurans</name>
    <dbReference type="NCBI Taxonomy" id="2802282"/>
    <lineage>
        <taxon>Bacteria</taxon>
        <taxon>Bacillati</taxon>
        <taxon>Actinomycetota</taxon>
        <taxon>Actinomycetes</taxon>
        <taxon>Mycobacteriales</taxon>
        <taxon>Nocardiaceae</taxon>
        <taxon>Nocardia</taxon>
    </lineage>
</organism>
<dbReference type="EMBL" id="JAERRJ010000001">
    <property type="protein sequence ID" value="MBL1073540.1"/>
    <property type="molecule type" value="Genomic_DNA"/>
</dbReference>
<protein>
    <submittedName>
        <fullName evidence="7">TetR/AcrR family transcriptional regulator</fullName>
    </submittedName>
</protein>
<gene>
    <name evidence="7" type="ORF">JK358_03965</name>
</gene>
<dbReference type="InterPro" id="IPR036271">
    <property type="entry name" value="Tet_transcr_reg_TetR-rel_C_sf"/>
</dbReference>
<keyword evidence="2 4" id="KW-0238">DNA-binding</keyword>
<dbReference type="InterPro" id="IPR050109">
    <property type="entry name" value="HTH-type_TetR-like_transc_reg"/>
</dbReference>
<keyword evidence="1" id="KW-0805">Transcription regulation</keyword>
<dbReference type="RefSeq" id="WP_201943545.1">
    <property type="nucleotide sequence ID" value="NZ_JAERRJ010000001.1"/>
</dbReference>
<dbReference type="SUPFAM" id="SSF48498">
    <property type="entry name" value="Tetracyclin repressor-like, C-terminal domain"/>
    <property type="match status" value="1"/>
</dbReference>
<dbReference type="PANTHER" id="PTHR30055">
    <property type="entry name" value="HTH-TYPE TRANSCRIPTIONAL REGULATOR RUTR"/>
    <property type="match status" value="1"/>
</dbReference>
<evidence type="ECO:0000256" key="4">
    <source>
        <dbReference type="PROSITE-ProRule" id="PRU00335"/>
    </source>
</evidence>
<feature type="domain" description="HTH tetR-type" evidence="6">
    <location>
        <begin position="23"/>
        <end position="83"/>
    </location>
</feature>
<dbReference type="PANTHER" id="PTHR30055:SF151">
    <property type="entry name" value="TRANSCRIPTIONAL REGULATORY PROTEIN"/>
    <property type="match status" value="1"/>
</dbReference>
<evidence type="ECO:0000313" key="8">
    <source>
        <dbReference type="Proteomes" id="UP000602198"/>
    </source>
</evidence>
<dbReference type="Proteomes" id="UP000602198">
    <property type="component" value="Unassembled WGS sequence"/>
</dbReference>
<reference evidence="7 8" key="1">
    <citation type="submission" date="2021-01" db="EMBL/GenBank/DDBJ databases">
        <title>WGS of actinomycetes isolated from Thailand.</title>
        <authorList>
            <person name="Thawai C."/>
        </authorList>
    </citation>
    <scope>NUCLEOTIDE SEQUENCE [LARGE SCALE GENOMIC DNA]</scope>
    <source>
        <strain evidence="7 8">LPG 2</strain>
    </source>
</reference>
<evidence type="ECO:0000256" key="2">
    <source>
        <dbReference type="ARBA" id="ARBA00023125"/>
    </source>
</evidence>
<dbReference type="InterPro" id="IPR001647">
    <property type="entry name" value="HTH_TetR"/>
</dbReference>
<feature type="DNA-binding region" description="H-T-H motif" evidence="4">
    <location>
        <begin position="46"/>
        <end position="65"/>
    </location>
</feature>
<proteinExistence type="predicted"/>
<feature type="compositionally biased region" description="Polar residues" evidence="5">
    <location>
        <begin position="1"/>
        <end position="14"/>
    </location>
</feature>
<evidence type="ECO:0000256" key="3">
    <source>
        <dbReference type="ARBA" id="ARBA00023163"/>
    </source>
</evidence>
<evidence type="ECO:0000256" key="1">
    <source>
        <dbReference type="ARBA" id="ARBA00023015"/>
    </source>
</evidence>
<feature type="region of interest" description="Disordered" evidence="5">
    <location>
        <begin position="1"/>
        <end position="24"/>
    </location>
</feature>
<evidence type="ECO:0000256" key="5">
    <source>
        <dbReference type="SAM" id="MobiDB-lite"/>
    </source>
</evidence>
<dbReference type="PROSITE" id="PS50977">
    <property type="entry name" value="HTH_TETR_2"/>
    <property type="match status" value="1"/>
</dbReference>
<comment type="caution">
    <text evidence="7">The sequence shown here is derived from an EMBL/GenBank/DDBJ whole genome shotgun (WGS) entry which is preliminary data.</text>
</comment>
<dbReference type="InterPro" id="IPR004111">
    <property type="entry name" value="Repressor_TetR_C"/>
</dbReference>
<evidence type="ECO:0000313" key="7">
    <source>
        <dbReference type="EMBL" id="MBL1073540.1"/>
    </source>
</evidence>
<name>A0ABS1M006_9NOCA</name>
<sequence length="243" mass="27261">MTAKSQLESAWTRPQRQRRETPALSQEQIVDEAIALLDSEGLDNLSMRRLGTRLNAGATSLYTHVANKEQILELVVDQIFGEVRIPERIEAANWRRDLTDVARSLRETLLAHPWMTVVLSSAGLIYLGPNSMRMSEAMLTIVEVAGFPDEPGDRAVNALFSYVLGSATGEAAMLTTIARSGMPEQEWFERLMVTSEELARPFPHIHKRYLAQRNIDSSSGRVDAFAQELDVILDGLELRRQNL</sequence>
<dbReference type="Pfam" id="PF00440">
    <property type="entry name" value="TetR_N"/>
    <property type="match status" value="1"/>
</dbReference>
<dbReference type="Gene3D" id="1.10.357.10">
    <property type="entry name" value="Tetracycline Repressor, domain 2"/>
    <property type="match status" value="1"/>
</dbReference>
<dbReference type="InterPro" id="IPR009057">
    <property type="entry name" value="Homeodomain-like_sf"/>
</dbReference>
<dbReference type="Gene3D" id="1.10.10.60">
    <property type="entry name" value="Homeodomain-like"/>
    <property type="match status" value="1"/>
</dbReference>
<dbReference type="SUPFAM" id="SSF46689">
    <property type="entry name" value="Homeodomain-like"/>
    <property type="match status" value="1"/>
</dbReference>
<dbReference type="Pfam" id="PF02909">
    <property type="entry name" value="TetR_C_1"/>
    <property type="match status" value="1"/>
</dbReference>